<sequence length="112" mass="11804">MNETVEVTDNPAAGRYEITVGGRLAGFAEYHHRADRLVFTHTEIGGEFEGQGLGSRLIRGALDGARAAGASVVPICPFVARYIEHHPEYGDLVAKAASAAPVHPAEPAEPGN</sequence>
<keyword evidence="2" id="KW-0808">Transferase</keyword>
<dbReference type="InterPro" id="IPR016181">
    <property type="entry name" value="Acyl_CoA_acyltransferase"/>
</dbReference>
<dbReference type="CDD" id="cd04301">
    <property type="entry name" value="NAT_SF"/>
    <property type="match status" value="1"/>
</dbReference>
<feature type="domain" description="N-acetyltransferase" evidence="1">
    <location>
        <begin position="8"/>
        <end position="94"/>
    </location>
</feature>
<dbReference type="RefSeq" id="WP_380844703.1">
    <property type="nucleotide sequence ID" value="NZ_JBHSFP010000021.1"/>
</dbReference>
<protein>
    <submittedName>
        <fullName evidence="2">GNAT family N-acetyltransferase</fullName>
        <ecNumber evidence="2">2.3.1.-</ecNumber>
    </submittedName>
</protein>
<name>A0ABV9CMS6_9ACTN</name>
<evidence type="ECO:0000313" key="3">
    <source>
        <dbReference type="Proteomes" id="UP001596004"/>
    </source>
</evidence>
<proteinExistence type="predicted"/>
<evidence type="ECO:0000259" key="1">
    <source>
        <dbReference type="PROSITE" id="PS51729"/>
    </source>
</evidence>
<reference evidence="3" key="1">
    <citation type="journal article" date="2019" name="Int. J. Syst. Evol. Microbiol.">
        <title>The Global Catalogue of Microorganisms (GCM) 10K type strain sequencing project: providing services to taxonomists for standard genome sequencing and annotation.</title>
        <authorList>
            <consortium name="The Broad Institute Genomics Platform"/>
            <consortium name="The Broad Institute Genome Sequencing Center for Infectious Disease"/>
            <person name="Wu L."/>
            <person name="Ma J."/>
        </authorList>
    </citation>
    <scope>NUCLEOTIDE SEQUENCE [LARGE SCALE GENOMIC DNA]</scope>
    <source>
        <strain evidence="3">CGMCC 4.7132</strain>
    </source>
</reference>
<evidence type="ECO:0000313" key="2">
    <source>
        <dbReference type="EMBL" id="MFC4534314.1"/>
    </source>
</evidence>
<dbReference type="GO" id="GO:0016746">
    <property type="term" value="F:acyltransferase activity"/>
    <property type="evidence" value="ECO:0007669"/>
    <property type="project" value="UniProtKB-KW"/>
</dbReference>
<dbReference type="EC" id="2.3.1.-" evidence="2"/>
<dbReference type="InterPro" id="IPR031165">
    <property type="entry name" value="GNAT_YJDJ"/>
</dbReference>
<keyword evidence="2" id="KW-0012">Acyltransferase</keyword>
<dbReference type="PANTHER" id="PTHR31435">
    <property type="entry name" value="PROTEIN NATD1"/>
    <property type="match status" value="1"/>
</dbReference>
<dbReference type="Pfam" id="PF14542">
    <property type="entry name" value="Acetyltransf_CG"/>
    <property type="match status" value="1"/>
</dbReference>
<accession>A0ABV9CMS6</accession>
<dbReference type="EMBL" id="JBHSFP010000021">
    <property type="protein sequence ID" value="MFC4534314.1"/>
    <property type="molecule type" value="Genomic_DNA"/>
</dbReference>
<dbReference type="SUPFAM" id="SSF55729">
    <property type="entry name" value="Acyl-CoA N-acyltransferases (Nat)"/>
    <property type="match status" value="1"/>
</dbReference>
<comment type="caution">
    <text evidence="2">The sequence shown here is derived from an EMBL/GenBank/DDBJ whole genome shotgun (WGS) entry which is preliminary data.</text>
</comment>
<dbReference type="Gene3D" id="3.40.630.30">
    <property type="match status" value="1"/>
</dbReference>
<keyword evidence="3" id="KW-1185">Reference proteome</keyword>
<dbReference type="Proteomes" id="UP001596004">
    <property type="component" value="Unassembled WGS sequence"/>
</dbReference>
<dbReference type="PANTHER" id="PTHR31435:SF10">
    <property type="entry name" value="BSR4717 PROTEIN"/>
    <property type="match status" value="1"/>
</dbReference>
<organism evidence="2 3">
    <name type="scientific">Sphaerisporangium dianthi</name>
    <dbReference type="NCBI Taxonomy" id="1436120"/>
    <lineage>
        <taxon>Bacteria</taxon>
        <taxon>Bacillati</taxon>
        <taxon>Actinomycetota</taxon>
        <taxon>Actinomycetes</taxon>
        <taxon>Streptosporangiales</taxon>
        <taxon>Streptosporangiaceae</taxon>
        <taxon>Sphaerisporangium</taxon>
    </lineage>
</organism>
<dbReference type="PROSITE" id="PS51729">
    <property type="entry name" value="GNAT_YJDJ"/>
    <property type="match status" value="1"/>
</dbReference>
<dbReference type="InterPro" id="IPR045057">
    <property type="entry name" value="Gcn5-rel_NAT"/>
</dbReference>
<gene>
    <name evidence="2" type="ORF">ACFO60_26445</name>
</gene>